<evidence type="ECO:0000313" key="1">
    <source>
        <dbReference type="EnsemblPlants" id="AVESA.00010b.r2.4CG1256200.1.CDS"/>
    </source>
</evidence>
<evidence type="ECO:0000313" key="2">
    <source>
        <dbReference type="Proteomes" id="UP001732700"/>
    </source>
</evidence>
<proteinExistence type="predicted"/>
<protein>
    <submittedName>
        <fullName evidence="1">Uncharacterized protein</fullName>
    </submittedName>
</protein>
<reference evidence="1" key="2">
    <citation type="submission" date="2025-09" db="UniProtKB">
        <authorList>
            <consortium name="EnsemblPlants"/>
        </authorList>
    </citation>
    <scope>IDENTIFICATION</scope>
</reference>
<name>A0ACD5WLR7_AVESA</name>
<accession>A0ACD5WLR7</accession>
<organism evidence="1 2">
    <name type="scientific">Avena sativa</name>
    <name type="common">Oat</name>
    <dbReference type="NCBI Taxonomy" id="4498"/>
    <lineage>
        <taxon>Eukaryota</taxon>
        <taxon>Viridiplantae</taxon>
        <taxon>Streptophyta</taxon>
        <taxon>Embryophyta</taxon>
        <taxon>Tracheophyta</taxon>
        <taxon>Spermatophyta</taxon>
        <taxon>Magnoliopsida</taxon>
        <taxon>Liliopsida</taxon>
        <taxon>Poales</taxon>
        <taxon>Poaceae</taxon>
        <taxon>BOP clade</taxon>
        <taxon>Pooideae</taxon>
        <taxon>Poodae</taxon>
        <taxon>Poeae</taxon>
        <taxon>Poeae Chloroplast Group 1 (Aveneae type)</taxon>
        <taxon>Aveninae</taxon>
        <taxon>Avena</taxon>
    </lineage>
</organism>
<dbReference type="EnsemblPlants" id="AVESA.00010b.r2.4CG1256200.1">
    <property type="protein sequence ID" value="AVESA.00010b.r2.4CG1256200.1.CDS"/>
    <property type="gene ID" value="AVESA.00010b.r2.4CG1256200"/>
</dbReference>
<sequence>MDGENPTVHHLAMHVSMITPPQPVEPHEMMTPDPNARYIHGDQVHEDCIPKVNMVFGTDEEGYEFYRQYAREAGFGSKKHRNKPMSRVYACSQQGSSSFYKNDGDRKRAKMSKRICCMASVKLKQRGNEWFYEKVELEHNHALNPNPSEVKHMRAHKNKDSVIMDFVDDLQHSGVSPRATMNVLTRLHGDQALLQMNERDLENRRAANLRKEQVDDIKKLTAFFNECRAQNPKFYSDIEHDSEGVVKNIFWSHASCQANYAEFRDVVTFDTTYKSNFYRMPLGMFVGSNHHLQNVIFGFVLIRDETEDTFEWVFRTFQRCMEGKDPICILTDQDQAMANALPLVFLKTIHRLCRWHMLNKHTECLNKLFYLHKGLEDKLLTAVNHPLTPVEFENAWQEMVSEHGLENDPTLHGLYKDRASWIACYFKGIFCGRMTSTQRSESTNRMVKRNHLNESTPLHVFAKKMYQVLQKRKDDEGQETIASQGHPDTKTNYPLERQLSRIYTRAVFKKYQEAYVAGTSFRIKKVDTCNFLVYYGREGPTFSWSQHEFKVVCNEVEEKYGCECRGWEHTGLLCSHLIIVLINEQIQKLPSKYVLRRYSRNAHIDLPYDRNDSVQTGPDGRSLSGRNSDMLREAYASVRAGNRSAVAYERALNVLRELRKQLEAIPPDEMPMRDEPAIDDEDVHLARFLKAPPKSSTKGSRAKEGAKQIIGARGPKLCTRECSNCGLREGHNKASCPNPRQTFAVGGSSAGRGRGRRGRGRGKNAKGKGVMRARRRLLDDVDEEDEDEQEKDDDVDTESSYESYHSD</sequence>
<keyword evidence="2" id="KW-1185">Reference proteome</keyword>
<reference evidence="1" key="1">
    <citation type="submission" date="2021-05" db="EMBL/GenBank/DDBJ databases">
        <authorList>
            <person name="Scholz U."/>
            <person name="Mascher M."/>
            <person name="Fiebig A."/>
        </authorList>
    </citation>
    <scope>NUCLEOTIDE SEQUENCE [LARGE SCALE GENOMIC DNA]</scope>
</reference>
<dbReference type="Proteomes" id="UP001732700">
    <property type="component" value="Chromosome 4C"/>
</dbReference>